<protein>
    <submittedName>
        <fullName evidence="2">Conserved repeat domain-containing protein</fullName>
    </submittedName>
</protein>
<evidence type="ECO:0000259" key="1">
    <source>
        <dbReference type="Pfam" id="PF01345"/>
    </source>
</evidence>
<dbReference type="RefSeq" id="WP_176146080.1">
    <property type="nucleotide sequence ID" value="NZ_FUYS01000002.1"/>
</dbReference>
<feature type="non-terminal residue" evidence="2">
    <location>
        <position position="1"/>
    </location>
</feature>
<feature type="domain" description="DUF11" evidence="1">
    <location>
        <begin position="38"/>
        <end position="130"/>
    </location>
</feature>
<reference evidence="2 3" key="1">
    <citation type="submission" date="2017-02" db="EMBL/GenBank/DDBJ databases">
        <authorList>
            <person name="Peterson S.W."/>
        </authorList>
    </citation>
    <scope>NUCLEOTIDE SEQUENCE [LARGE SCALE GENOMIC DNA]</scope>
    <source>
        <strain evidence="2 3">DSM 22899</strain>
    </source>
</reference>
<name>A0A1T5AEC2_9SPHI</name>
<organism evidence="2 3">
    <name type="scientific">Parapedobacter luteus</name>
    <dbReference type="NCBI Taxonomy" id="623280"/>
    <lineage>
        <taxon>Bacteria</taxon>
        <taxon>Pseudomonadati</taxon>
        <taxon>Bacteroidota</taxon>
        <taxon>Sphingobacteriia</taxon>
        <taxon>Sphingobacteriales</taxon>
        <taxon>Sphingobacteriaceae</taxon>
        <taxon>Parapedobacter</taxon>
    </lineage>
</organism>
<gene>
    <name evidence="2" type="ORF">SAMN05660226_00661</name>
</gene>
<dbReference type="Proteomes" id="UP000190541">
    <property type="component" value="Unassembled WGS sequence"/>
</dbReference>
<dbReference type="AlphaFoldDB" id="A0A1T5AEC2"/>
<feature type="non-terminal residue" evidence="2">
    <location>
        <position position="135"/>
    </location>
</feature>
<dbReference type="EMBL" id="FUYS01000002">
    <property type="protein sequence ID" value="SKB33270.1"/>
    <property type="molecule type" value="Genomic_DNA"/>
</dbReference>
<evidence type="ECO:0000313" key="3">
    <source>
        <dbReference type="Proteomes" id="UP000190541"/>
    </source>
</evidence>
<evidence type="ECO:0000313" key="2">
    <source>
        <dbReference type="EMBL" id="SKB33270.1"/>
    </source>
</evidence>
<dbReference type="InterPro" id="IPR001434">
    <property type="entry name" value="OmcB-like_DUF11"/>
</dbReference>
<keyword evidence="3" id="KW-1185">Reference proteome</keyword>
<accession>A0A1T5AEC2</accession>
<sequence>DVVNNTINIWSEDPAGDYSTPEGTDTTPDYNVDRASTLSITKVADADRVTAGESISFMLTITNDGPSAIQSGKIISLGERPSAGLTITGYTVTSGNGTVAGTGNSATVTTGAVIPVGGTITVSVTADVDADAPAT</sequence>
<proteinExistence type="predicted"/>
<dbReference type="Pfam" id="PF01345">
    <property type="entry name" value="DUF11"/>
    <property type="match status" value="1"/>
</dbReference>